<dbReference type="SMART" id="SM00408">
    <property type="entry name" value="IGc2"/>
    <property type="match status" value="1"/>
</dbReference>
<reference evidence="14 15" key="1">
    <citation type="submission" date="2018-03" db="EMBL/GenBank/DDBJ databases">
        <title>Finding Nemo's genes: A chromosome-scale reference assembly of the genome of the orange clownfish Amphiprion percula.</title>
        <authorList>
            <person name="Lehmann R."/>
        </authorList>
    </citation>
    <scope>NUCLEOTIDE SEQUENCE</scope>
</reference>
<dbReference type="OMA" id="KMTEHNG"/>
<feature type="domain" description="Ig-like" evidence="13">
    <location>
        <begin position="132"/>
        <end position="218"/>
    </location>
</feature>
<dbReference type="Gene3D" id="2.60.40.10">
    <property type="entry name" value="Immunoglobulins"/>
    <property type="match status" value="2"/>
</dbReference>
<dbReference type="SMART" id="SM00409">
    <property type="entry name" value="IG"/>
    <property type="match status" value="2"/>
</dbReference>
<keyword evidence="7" id="KW-1015">Disulfide bond</keyword>
<evidence type="ECO:0000256" key="2">
    <source>
        <dbReference type="ARBA" id="ARBA00022490"/>
    </source>
</evidence>
<dbReference type="GO" id="GO:0005737">
    <property type="term" value="C:cytoplasm"/>
    <property type="evidence" value="ECO:0007669"/>
    <property type="project" value="UniProtKB-SubCell"/>
</dbReference>
<evidence type="ECO:0000256" key="7">
    <source>
        <dbReference type="ARBA" id="ARBA00023157"/>
    </source>
</evidence>
<keyword evidence="4" id="KW-0732">Signal</keyword>
<sequence>MSEKTSPLCFCAGEVLAVNMTIPNTLIRGSVGGEALLSISYSSFSIDPPVIKWQLQREKSITVVQSIGTDIIGTLRPEYRDRILVFENGTLLLHNLRPSDDGTYDVEISITDDTFPGEGSITLTVDESISRPYVHMESSSVLELSENVVLNCSHDNGTRTTYRWFKGGKPLTNETRFVLSPDQKLLTILRVLMKDDDVYSCTVENPVGNVTSLPIRLTVYRRSSLYIILSTGGIFLLITLVTVCACWTPSKKMCLNINKHYNINAFCHLRPKHPPRKPLPRFYDHPPRTPISHTGKQLFSVLLFYLFVVVVVLERQSSVWCFSTDDMLPKMTEHNGVNAVTSLYILQQKVSLSSTC</sequence>
<proteinExistence type="predicted"/>
<protein>
    <submittedName>
        <fullName evidence="14">Hepatic and glial cell adhesion molecule</fullName>
    </submittedName>
</protein>
<dbReference type="InterPro" id="IPR036179">
    <property type="entry name" value="Ig-like_dom_sf"/>
</dbReference>
<dbReference type="Proteomes" id="UP000265080">
    <property type="component" value="Chromosome 15"/>
</dbReference>
<organism evidence="14 15">
    <name type="scientific">Amphiprion percula</name>
    <name type="common">Orange clownfish</name>
    <name type="synonym">Lutjanus percula</name>
    <dbReference type="NCBI Taxonomy" id="161767"/>
    <lineage>
        <taxon>Eukaryota</taxon>
        <taxon>Metazoa</taxon>
        <taxon>Chordata</taxon>
        <taxon>Craniata</taxon>
        <taxon>Vertebrata</taxon>
        <taxon>Euteleostomi</taxon>
        <taxon>Actinopterygii</taxon>
        <taxon>Neopterygii</taxon>
        <taxon>Teleostei</taxon>
        <taxon>Neoteleostei</taxon>
        <taxon>Acanthomorphata</taxon>
        <taxon>Ovalentaria</taxon>
        <taxon>Pomacentridae</taxon>
        <taxon>Amphiprion</taxon>
    </lineage>
</organism>
<dbReference type="InterPro" id="IPR007110">
    <property type="entry name" value="Ig-like_dom"/>
</dbReference>
<evidence type="ECO:0000256" key="5">
    <source>
        <dbReference type="ARBA" id="ARBA00022989"/>
    </source>
</evidence>
<name>A0A3P8TUI4_AMPPE</name>
<dbReference type="InterPro" id="IPR052280">
    <property type="entry name" value="HEPACAM_domain"/>
</dbReference>
<keyword evidence="5 12" id="KW-1133">Transmembrane helix</keyword>
<dbReference type="GeneTree" id="ENSGT01130000278319"/>
<keyword evidence="3 12" id="KW-0812">Transmembrane</keyword>
<evidence type="ECO:0000256" key="6">
    <source>
        <dbReference type="ARBA" id="ARBA00023136"/>
    </source>
</evidence>
<accession>A0A3P8TUI4</accession>
<evidence type="ECO:0000256" key="10">
    <source>
        <dbReference type="ARBA" id="ARBA00023319"/>
    </source>
</evidence>
<evidence type="ECO:0000256" key="4">
    <source>
        <dbReference type="ARBA" id="ARBA00022729"/>
    </source>
</evidence>
<evidence type="ECO:0000256" key="1">
    <source>
        <dbReference type="ARBA" id="ARBA00004496"/>
    </source>
</evidence>
<feature type="transmembrane region" description="Helical" evidence="12">
    <location>
        <begin position="297"/>
        <end position="313"/>
    </location>
</feature>
<dbReference type="InterPro" id="IPR003599">
    <property type="entry name" value="Ig_sub"/>
</dbReference>
<keyword evidence="15" id="KW-1185">Reference proteome</keyword>
<dbReference type="Pfam" id="PF13927">
    <property type="entry name" value="Ig_3"/>
    <property type="match status" value="1"/>
</dbReference>
<keyword evidence="2" id="KW-0963">Cytoplasm</keyword>
<dbReference type="SUPFAM" id="SSF48726">
    <property type="entry name" value="Immunoglobulin"/>
    <property type="match status" value="2"/>
</dbReference>
<evidence type="ECO:0000256" key="11">
    <source>
        <dbReference type="ARBA" id="ARBA00046288"/>
    </source>
</evidence>
<evidence type="ECO:0000256" key="3">
    <source>
        <dbReference type="ARBA" id="ARBA00022692"/>
    </source>
</evidence>
<feature type="transmembrane region" description="Helical" evidence="12">
    <location>
        <begin position="225"/>
        <end position="250"/>
    </location>
</feature>
<dbReference type="InterPro" id="IPR013783">
    <property type="entry name" value="Ig-like_fold"/>
</dbReference>
<keyword evidence="10" id="KW-0393">Immunoglobulin domain</keyword>
<evidence type="ECO:0000256" key="9">
    <source>
        <dbReference type="ARBA" id="ARBA00023306"/>
    </source>
</evidence>
<dbReference type="Pfam" id="PF07686">
    <property type="entry name" value="V-set"/>
    <property type="match status" value="1"/>
</dbReference>
<reference evidence="14" key="2">
    <citation type="submission" date="2025-08" db="UniProtKB">
        <authorList>
            <consortium name="Ensembl"/>
        </authorList>
    </citation>
    <scope>IDENTIFICATION</scope>
</reference>
<evidence type="ECO:0000259" key="13">
    <source>
        <dbReference type="PROSITE" id="PS50835"/>
    </source>
</evidence>
<keyword evidence="9" id="KW-0131">Cell cycle</keyword>
<comment type="subcellular location">
    <subcellularLocation>
        <location evidence="1">Cytoplasm</location>
    </subcellularLocation>
    <subcellularLocation>
        <location evidence="11">Endomembrane system</location>
        <topology evidence="11">Single-pass type I membrane protein</topology>
    </subcellularLocation>
</comment>
<evidence type="ECO:0000313" key="14">
    <source>
        <dbReference type="Ensembl" id="ENSAPEP00000029805.1"/>
    </source>
</evidence>
<keyword evidence="8" id="KW-0325">Glycoprotein</keyword>
<evidence type="ECO:0000256" key="8">
    <source>
        <dbReference type="ARBA" id="ARBA00023180"/>
    </source>
</evidence>
<dbReference type="AlphaFoldDB" id="A0A3P8TUI4"/>
<keyword evidence="6 12" id="KW-0472">Membrane</keyword>
<dbReference type="GO" id="GO:0012505">
    <property type="term" value="C:endomembrane system"/>
    <property type="evidence" value="ECO:0007669"/>
    <property type="project" value="UniProtKB-SubCell"/>
</dbReference>
<evidence type="ECO:0000256" key="12">
    <source>
        <dbReference type="SAM" id="Phobius"/>
    </source>
</evidence>
<dbReference type="Ensembl" id="ENSAPET00000030604.1">
    <property type="protein sequence ID" value="ENSAPEP00000029805.1"/>
    <property type="gene ID" value="ENSAPEG00000021184.1"/>
</dbReference>
<dbReference type="PANTHER" id="PTHR44888">
    <property type="entry name" value="HEPACAM FAMILY MEMBER 2-RELATED"/>
    <property type="match status" value="1"/>
</dbReference>
<dbReference type="InterPro" id="IPR013106">
    <property type="entry name" value="Ig_V-set"/>
</dbReference>
<dbReference type="InterPro" id="IPR003598">
    <property type="entry name" value="Ig_sub2"/>
</dbReference>
<dbReference type="PANTHER" id="PTHR44888:SF2">
    <property type="entry name" value="HEPATIC AND GLIAL CELL ADHESION MOLECULE"/>
    <property type="match status" value="1"/>
</dbReference>
<dbReference type="PROSITE" id="PS50835">
    <property type="entry name" value="IG_LIKE"/>
    <property type="match status" value="1"/>
</dbReference>
<evidence type="ECO:0000313" key="15">
    <source>
        <dbReference type="Proteomes" id="UP000265080"/>
    </source>
</evidence>
<reference evidence="14" key="3">
    <citation type="submission" date="2025-09" db="UniProtKB">
        <authorList>
            <consortium name="Ensembl"/>
        </authorList>
    </citation>
    <scope>IDENTIFICATION</scope>
</reference>